<reference evidence="2" key="1">
    <citation type="submission" date="2021-01" db="EMBL/GenBank/DDBJ databases">
        <authorList>
            <person name="Corre E."/>
            <person name="Pelletier E."/>
            <person name="Niang G."/>
            <person name="Scheremetjew M."/>
            <person name="Finn R."/>
            <person name="Kale V."/>
            <person name="Holt S."/>
            <person name="Cochrane G."/>
            <person name="Meng A."/>
            <person name="Brown T."/>
            <person name="Cohen L."/>
        </authorList>
    </citation>
    <scope>NUCLEOTIDE SEQUENCE</scope>
    <source>
        <strain evidence="2">OF101</strain>
    </source>
</reference>
<gene>
    <name evidence="2" type="ORF">ACAT0790_LOCUS44029</name>
</gene>
<feature type="region of interest" description="Disordered" evidence="1">
    <location>
        <begin position="1"/>
        <end position="35"/>
    </location>
</feature>
<organism evidence="2">
    <name type="scientific">Alexandrium catenella</name>
    <name type="common">Red tide dinoflagellate</name>
    <name type="synonym">Gonyaulax catenella</name>
    <dbReference type="NCBI Taxonomy" id="2925"/>
    <lineage>
        <taxon>Eukaryota</taxon>
        <taxon>Sar</taxon>
        <taxon>Alveolata</taxon>
        <taxon>Dinophyceae</taxon>
        <taxon>Gonyaulacales</taxon>
        <taxon>Pyrocystaceae</taxon>
        <taxon>Alexandrium</taxon>
    </lineage>
</organism>
<protein>
    <submittedName>
        <fullName evidence="2">Uncharacterized protein</fullName>
    </submittedName>
</protein>
<dbReference type="EMBL" id="HBGE01073472">
    <property type="protein sequence ID" value="CAD9167261.1"/>
    <property type="molecule type" value="Transcribed_RNA"/>
</dbReference>
<dbReference type="AlphaFoldDB" id="A0A7S1RHZ4"/>
<name>A0A7S1RHZ4_ALECA</name>
<evidence type="ECO:0000256" key="1">
    <source>
        <dbReference type="SAM" id="MobiDB-lite"/>
    </source>
</evidence>
<accession>A0A7S1RHZ4</accession>
<proteinExistence type="predicted"/>
<evidence type="ECO:0000313" key="2">
    <source>
        <dbReference type="EMBL" id="CAD9167261.1"/>
    </source>
</evidence>
<sequence>MEENSGLASFLRGVAAERRTQGRQSNNPASYLEFAPPPQAKLQDWKLDDGRVSYVKDGIRFVTSRDGEGPDHEIKAGRRQPRKLDFVYHGFRHNNVANGGYHEWGGMRRSEMVGHY</sequence>